<dbReference type="InterPro" id="IPR005031">
    <property type="entry name" value="COQ10_START"/>
</dbReference>
<protein>
    <submittedName>
        <fullName evidence="4">Coenzyme Q-binding protein COQ10</fullName>
    </submittedName>
</protein>
<dbReference type="Gene3D" id="3.30.530.20">
    <property type="match status" value="1"/>
</dbReference>
<dbReference type="InterPro" id="IPR044996">
    <property type="entry name" value="COQ10-like"/>
</dbReference>
<evidence type="ECO:0000313" key="5">
    <source>
        <dbReference type="Proteomes" id="UP000192934"/>
    </source>
</evidence>
<evidence type="ECO:0000256" key="2">
    <source>
        <dbReference type="SAM" id="MobiDB-lite"/>
    </source>
</evidence>
<dbReference type="OrthoDB" id="9804759at2"/>
<evidence type="ECO:0000313" key="4">
    <source>
        <dbReference type="EMBL" id="SMF76747.1"/>
    </source>
</evidence>
<keyword evidence="5" id="KW-1185">Reference proteome</keyword>
<accession>A0A1X7GYZ4</accession>
<feature type="domain" description="Coenzyme Q-binding protein COQ10 START" evidence="3">
    <location>
        <begin position="10"/>
        <end position="135"/>
    </location>
</feature>
<dbReference type="AlphaFoldDB" id="A0A1X7GYZ4"/>
<proteinExistence type="inferred from homology"/>
<dbReference type="GO" id="GO:0045333">
    <property type="term" value="P:cellular respiration"/>
    <property type="evidence" value="ECO:0007669"/>
    <property type="project" value="InterPro"/>
</dbReference>
<gene>
    <name evidence="4" type="ORF">SAMN06295910_2495</name>
</gene>
<dbReference type="Pfam" id="PF03364">
    <property type="entry name" value="Polyketide_cyc"/>
    <property type="match status" value="1"/>
</dbReference>
<dbReference type="PANTHER" id="PTHR12901:SF10">
    <property type="entry name" value="COENZYME Q-BINDING PROTEIN COQ10, MITOCHONDRIAL"/>
    <property type="match status" value="1"/>
</dbReference>
<comment type="similarity">
    <text evidence="1">Belongs to the ribosome association toxin RatA family.</text>
</comment>
<evidence type="ECO:0000256" key="1">
    <source>
        <dbReference type="ARBA" id="ARBA00008918"/>
    </source>
</evidence>
<feature type="region of interest" description="Disordered" evidence="2">
    <location>
        <begin position="146"/>
        <end position="166"/>
    </location>
</feature>
<sequence length="166" mass="18190">MPRHTEKRHLPYTPEQMFDLVADVGRYQEFLPWVAATRVRSDSESEMVADLVVGFGSLKETFTSRVRKVRPSNVTVDYIEGPLKFLHNEWAFASDGAGGCDIDFCVDFAFKSRIFEALAGQFFDRALRRMTAAFETRAHALYGAGSSSTGAGSDTGSSSSSAQSAA</sequence>
<dbReference type="EMBL" id="LT840185">
    <property type="protein sequence ID" value="SMF76747.1"/>
    <property type="molecule type" value="Genomic_DNA"/>
</dbReference>
<dbReference type="RefSeq" id="WP_085219056.1">
    <property type="nucleotide sequence ID" value="NZ_LT840185.1"/>
</dbReference>
<evidence type="ECO:0000259" key="3">
    <source>
        <dbReference type="Pfam" id="PF03364"/>
    </source>
</evidence>
<dbReference type="GO" id="GO:0048039">
    <property type="term" value="F:ubiquinone binding"/>
    <property type="evidence" value="ECO:0007669"/>
    <property type="project" value="InterPro"/>
</dbReference>
<organism evidence="4 5">
    <name type="scientific">Allosphingosinicella indica</name>
    <dbReference type="NCBI Taxonomy" id="941907"/>
    <lineage>
        <taxon>Bacteria</taxon>
        <taxon>Pseudomonadati</taxon>
        <taxon>Pseudomonadota</taxon>
        <taxon>Alphaproteobacteria</taxon>
        <taxon>Sphingomonadales</taxon>
        <taxon>Sphingomonadaceae</taxon>
        <taxon>Allosphingosinicella</taxon>
    </lineage>
</organism>
<dbReference type="CDD" id="cd07813">
    <property type="entry name" value="COQ10p_like"/>
    <property type="match status" value="1"/>
</dbReference>
<dbReference type="STRING" id="941907.SAMN06295910_2495"/>
<dbReference type="SUPFAM" id="SSF55961">
    <property type="entry name" value="Bet v1-like"/>
    <property type="match status" value="1"/>
</dbReference>
<dbReference type="InterPro" id="IPR023393">
    <property type="entry name" value="START-like_dom_sf"/>
</dbReference>
<dbReference type="Proteomes" id="UP000192934">
    <property type="component" value="Chromosome I"/>
</dbReference>
<name>A0A1X7GYZ4_9SPHN</name>
<dbReference type="PANTHER" id="PTHR12901">
    <property type="entry name" value="SPERM PROTEIN HOMOLOG"/>
    <property type="match status" value="1"/>
</dbReference>
<reference evidence="5" key="1">
    <citation type="submission" date="2017-04" db="EMBL/GenBank/DDBJ databases">
        <authorList>
            <person name="Varghese N."/>
            <person name="Submissions S."/>
        </authorList>
    </citation>
    <scope>NUCLEOTIDE SEQUENCE [LARGE SCALE GENOMIC DNA]</scope>
    <source>
        <strain evidence="5">Dd16</strain>
    </source>
</reference>